<reference evidence="5" key="1">
    <citation type="submission" date="2015-09" db="EMBL/GenBank/DDBJ databases">
        <authorList>
            <person name="Sai Rama Sridatta P."/>
        </authorList>
    </citation>
    <scope>NUCLEOTIDE SEQUENCE [LARGE SCALE GENOMIC DNA]</scope>
</reference>
<dbReference type="PANTHER" id="PTHR39233:SF1">
    <property type="entry name" value="FIBRONECTIN TYPE III DOMAIN-CONTAINING PROTEIN 10"/>
    <property type="match status" value="1"/>
</dbReference>
<feature type="compositionally biased region" description="Polar residues" evidence="1">
    <location>
        <begin position="70"/>
        <end position="81"/>
    </location>
</feature>
<sequence length="359" mass="39102">MRGSEMKRQQRPSLLALSALLLCTLHQTAGSGRSHRSSSASSPLLSSSTTTTSPSEVKGRDNVGTPHNWLKQTNISSNYGNHSHESRPAPKLAEVTGRVNSFSFNTSRGNITTVISERSGRAPSWSPDEGVSPLCAYRVIEGGIGGQLCFRNTLFGYKCPKGDCRTVVSLGNLVANILLNGSVLLQWTHDGESTTTGRDVKTGETAAGQKGSRDPGTNSTREDTLRSSTASRGRRHRRGGFELSCWWNGSYTQFECAGVHLGSGCRDFLLTELHENIPYRLCLHSLARSDPPQRADQRDCVEFTLPPSGMQDIVIAMTTVGGAICVMLVIICLLVAYITENIMSPTTQHTYSYRTHSRH</sequence>
<feature type="region of interest" description="Disordered" evidence="1">
    <location>
        <begin position="29"/>
        <end position="91"/>
    </location>
</feature>
<dbReference type="CTD" id="643988"/>
<dbReference type="Ensembl" id="ENSLCAT00010041148.1">
    <property type="protein sequence ID" value="ENSLCAP00010040197.1"/>
    <property type="gene ID" value="ENSLCAG00010018795.1"/>
</dbReference>
<dbReference type="PANTHER" id="PTHR39233">
    <property type="entry name" value="FIBRONECTIN TYPE III DOMAIN-CONTAINING PROTEIN 10"/>
    <property type="match status" value="1"/>
</dbReference>
<dbReference type="Proteomes" id="UP000694890">
    <property type="component" value="Linkage group LG12"/>
</dbReference>
<dbReference type="KEGG" id="lcf:108886489"/>
<dbReference type="Pfam" id="PF17742">
    <property type="entry name" value="Fndc10"/>
    <property type="match status" value="2"/>
</dbReference>
<dbReference type="OrthoDB" id="9450734at2759"/>
<dbReference type="AlphaFoldDB" id="A0A4W6ERD9"/>
<keyword evidence="2" id="KW-0472">Membrane</keyword>
<dbReference type="STRING" id="8187.ENSLCAP00010040197"/>
<dbReference type="InterPro" id="IPR034446">
    <property type="entry name" value="Fndc10"/>
</dbReference>
<feature type="signal peptide" evidence="3">
    <location>
        <begin position="1"/>
        <end position="30"/>
    </location>
</feature>
<feature type="region of interest" description="Disordered" evidence="1">
    <location>
        <begin position="192"/>
        <end position="233"/>
    </location>
</feature>
<keyword evidence="2" id="KW-1133">Transmembrane helix</keyword>
<gene>
    <name evidence="4 6" type="primary">fndc10</name>
</gene>
<proteinExistence type="predicted"/>
<evidence type="ECO:0000313" key="4">
    <source>
        <dbReference type="Ensembl" id="ENSLCAP00010040197.1"/>
    </source>
</evidence>
<feature type="compositionally biased region" description="Low complexity" evidence="1">
    <location>
        <begin position="29"/>
        <end position="55"/>
    </location>
</feature>
<evidence type="ECO:0000256" key="2">
    <source>
        <dbReference type="SAM" id="Phobius"/>
    </source>
</evidence>
<dbReference type="InParanoid" id="A0A4W6ERD9"/>
<reference evidence="6" key="2">
    <citation type="submission" date="2025-04" db="UniProtKB">
        <authorList>
            <consortium name="RefSeq"/>
        </authorList>
    </citation>
    <scope>IDENTIFICATION</scope>
    <source>
        <tissue evidence="6">Brain</tissue>
    </source>
</reference>
<evidence type="ECO:0000256" key="3">
    <source>
        <dbReference type="SAM" id="SignalP"/>
    </source>
</evidence>
<keyword evidence="2" id="KW-0812">Transmembrane</keyword>
<dbReference type="RefSeq" id="XP_018536888.1">
    <property type="nucleotide sequence ID" value="XM_018681372.1"/>
</dbReference>
<dbReference type="Proteomes" id="UP000314980">
    <property type="component" value="Unassembled WGS sequence"/>
</dbReference>
<accession>A0A4W6ERD9</accession>
<evidence type="ECO:0000313" key="6">
    <source>
        <dbReference type="RefSeq" id="XP_018536888.1"/>
    </source>
</evidence>
<organism evidence="4 5">
    <name type="scientific">Lates calcarifer</name>
    <name type="common">Barramundi</name>
    <name type="synonym">Holocentrus calcarifer</name>
    <dbReference type="NCBI Taxonomy" id="8187"/>
    <lineage>
        <taxon>Eukaryota</taxon>
        <taxon>Metazoa</taxon>
        <taxon>Chordata</taxon>
        <taxon>Craniata</taxon>
        <taxon>Vertebrata</taxon>
        <taxon>Euteleostomi</taxon>
        <taxon>Actinopterygii</taxon>
        <taxon>Neopterygii</taxon>
        <taxon>Teleostei</taxon>
        <taxon>Neoteleostei</taxon>
        <taxon>Acanthomorphata</taxon>
        <taxon>Carangaria</taxon>
        <taxon>Carangaria incertae sedis</taxon>
        <taxon>Centropomidae</taxon>
        <taxon>Lates</taxon>
    </lineage>
</organism>
<name>A0A4W6ERD9_LATCA</name>
<feature type="chain" id="PRO_5044613497" evidence="3">
    <location>
        <begin position="31"/>
        <end position="359"/>
    </location>
</feature>
<protein>
    <submittedName>
        <fullName evidence="4">Fibronectin type III domain containing 10</fullName>
    </submittedName>
    <submittedName>
        <fullName evidence="6">Fibronectin type III domain-containing protein 10</fullName>
    </submittedName>
</protein>
<feature type="transmembrane region" description="Helical" evidence="2">
    <location>
        <begin position="313"/>
        <end position="338"/>
    </location>
</feature>
<dbReference type="GeneID" id="108886489"/>
<dbReference type="GeneTree" id="ENSGT00550000076432"/>
<keyword evidence="3" id="KW-0732">Signal</keyword>
<evidence type="ECO:0000313" key="5">
    <source>
        <dbReference type="Proteomes" id="UP000314980"/>
    </source>
</evidence>
<keyword evidence="5" id="KW-1185">Reference proteome</keyword>
<evidence type="ECO:0000256" key="1">
    <source>
        <dbReference type="SAM" id="MobiDB-lite"/>
    </source>
</evidence>
<reference evidence="4" key="3">
    <citation type="submission" date="2025-05" db="UniProtKB">
        <authorList>
            <consortium name="Ensembl"/>
        </authorList>
    </citation>
    <scope>IDENTIFICATION</scope>
</reference>